<reference evidence="1" key="1">
    <citation type="journal article" date="2024" name="J. Gen. Virol.">
        <title>Novel phages of Pseudomonas syringae unveil numerous potential auxiliary metabolic genes.</title>
        <authorList>
            <person name="Feltin C."/>
            <person name="Garneau J.R."/>
            <person name="Morris C.E."/>
            <person name="Berard A."/>
            <person name="Torres-Barcelo C."/>
        </authorList>
    </citation>
    <scope>NUCLEOTIDE SEQUENCE</scope>
</reference>
<proteinExistence type="predicted"/>
<organism evidence="1">
    <name type="scientific">Pseudomonas phage Touem01</name>
    <dbReference type="NCBI Taxonomy" id="3138548"/>
    <lineage>
        <taxon>Viruses</taxon>
    </lineage>
</organism>
<sequence length="65" mass="7555">MAASTAQAAVMITLQEFMQKLSARDNRVELVNGFYYTERQRKTVKDFESNFQARFVAFTQLVIED</sequence>
<accession>A0AAU6W2L2</accession>
<evidence type="ECO:0000313" key="1">
    <source>
        <dbReference type="EMBL" id="XAI70593.1"/>
    </source>
</evidence>
<dbReference type="EMBL" id="PP179325">
    <property type="protein sequence ID" value="XAI70593.1"/>
    <property type="molecule type" value="Genomic_DNA"/>
</dbReference>
<gene>
    <name evidence="1" type="ORF">Touem01_00064</name>
</gene>
<protein>
    <submittedName>
        <fullName evidence="1">Uncharacterized protein</fullName>
    </submittedName>
</protein>
<name>A0AAU6W2L2_9VIRU</name>